<evidence type="ECO:0000313" key="2">
    <source>
        <dbReference type="Proteomes" id="UP001198439"/>
    </source>
</evidence>
<dbReference type="EMBL" id="JAJDKZ010000045">
    <property type="protein sequence ID" value="MCB8611272.1"/>
    <property type="molecule type" value="Genomic_DNA"/>
</dbReference>
<dbReference type="AlphaFoldDB" id="A0AAW4W1M0"/>
<proteinExistence type="predicted"/>
<accession>A0AAW4W1M0</accession>
<gene>
    <name evidence="1" type="ORF">LJD69_11790</name>
</gene>
<sequence>MPIVTSNYWNEVHGHTPSDVEQDREGLDTMYALGKNMAWMLKCIEAGKKAGIEVPQNKKRTTNFIR</sequence>
<organism evidence="1 2">
    <name type="scientific">Faecalibacillus faecis</name>
    <dbReference type="NCBI Taxonomy" id="1982628"/>
    <lineage>
        <taxon>Bacteria</taxon>
        <taxon>Bacillati</taxon>
        <taxon>Bacillota</taxon>
        <taxon>Erysipelotrichia</taxon>
        <taxon>Erysipelotrichales</taxon>
        <taxon>Coprobacillaceae</taxon>
        <taxon>Faecalibacillus</taxon>
    </lineage>
</organism>
<comment type="caution">
    <text evidence="1">The sequence shown here is derived from an EMBL/GenBank/DDBJ whole genome shotgun (WGS) entry which is preliminary data.</text>
</comment>
<name>A0AAW4W1M0_9FIRM</name>
<evidence type="ECO:0000313" key="1">
    <source>
        <dbReference type="EMBL" id="MCB8611272.1"/>
    </source>
</evidence>
<dbReference type="RefSeq" id="WP_227280013.1">
    <property type="nucleotide sequence ID" value="NZ_JAJDKR010000045.1"/>
</dbReference>
<reference evidence="1" key="1">
    <citation type="submission" date="2021-10" db="EMBL/GenBank/DDBJ databases">
        <title>Collection of gut derived symbiotic bacterial strains cultured from healthy donors.</title>
        <authorList>
            <person name="Lin H."/>
            <person name="Littmann E."/>
            <person name="Kohout C."/>
            <person name="Pamer E.G."/>
        </authorList>
    </citation>
    <scope>NUCLEOTIDE SEQUENCE</scope>
    <source>
        <strain evidence="1">DFI.4.48</strain>
    </source>
</reference>
<evidence type="ECO:0008006" key="3">
    <source>
        <dbReference type="Google" id="ProtNLM"/>
    </source>
</evidence>
<dbReference type="Proteomes" id="UP001198439">
    <property type="component" value="Unassembled WGS sequence"/>
</dbReference>
<protein>
    <recommendedName>
        <fullName evidence="3">NADPH-dependent FMN reductase-like domain-containing protein</fullName>
    </recommendedName>
</protein>